<feature type="transmembrane region" description="Helical" evidence="6">
    <location>
        <begin position="6"/>
        <end position="28"/>
    </location>
</feature>
<evidence type="ECO:0000256" key="3">
    <source>
        <dbReference type="ARBA" id="ARBA00022989"/>
    </source>
</evidence>
<accession>A0A2D4NAR2</accession>
<evidence type="ECO:0000256" key="5">
    <source>
        <dbReference type="ARBA" id="ARBA00049650"/>
    </source>
</evidence>
<evidence type="ECO:0000256" key="4">
    <source>
        <dbReference type="ARBA" id="ARBA00023136"/>
    </source>
</evidence>
<comment type="similarity">
    <text evidence="5">Belongs to the PDZK1-interacting protein 1/SMIM24 family.</text>
</comment>
<reference evidence="7" key="1">
    <citation type="submission" date="2017-07" db="EMBL/GenBank/DDBJ databases">
        <authorList>
            <person name="Mikheyev A."/>
            <person name="Grau M."/>
        </authorList>
    </citation>
    <scope>NUCLEOTIDE SEQUENCE</scope>
    <source>
        <tissue evidence="7">Venom_gland</tissue>
    </source>
</reference>
<dbReference type="EMBL" id="IACM01168428">
    <property type="protein sequence ID" value="LAB42772.1"/>
    <property type="molecule type" value="Transcribed_RNA"/>
</dbReference>
<dbReference type="Pfam" id="PF15807">
    <property type="entry name" value="MAP17"/>
    <property type="match status" value="1"/>
</dbReference>
<keyword evidence="3 6" id="KW-1133">Transmembrane helix</keyword>
<organism evidence="7">
    <name type="scientific">Micrurus spixii</name>
    <name type="common">Amazon coral snake</name>
    <dbReference type="NCBI Taxonomy" id="129469"/>
    <lineage>
        <taxon>Eukaryota</taxon>
        <taxon>Metazoa</taxon>
        <taxon>Chordata</taxon>
        <taxon>Craniata</taxon>
        <taxon>Vertebrata</taxon>
        <taxon>Euteleostomi</taxon>
        <taxon>Lepidosauria</taxon>
        <taxon>Squamata</taxon>
        <taxon>Bifurcata</taxon>
        <taxon>Unidentata</taxon>
        <taxon>Episquamata</taxon>
        <taxon>Toxicofera</taxon>
        <taxon>Serpentes</taxon>
        <taxon>Colubroidea</taxon>
        <taxon>Elapidae</taxon>
        <taxon>Elapinae</taxon>
        <taxon>Micrurus</taxon>
    </lineage>
</organism>
<name>A0A2D4NAR2_9SAUR</name>
<dbReference type="GO" id="GO:0016020">
    <property type="term" value="C:membrane"/>
    <property type="evidence" value="ECO:0007669"/>
    <property type="project" value="UniProtKB-SubCell"/>
</dbReference>
<dbReference type="PANTHER" id="PTHR15296:SF1">
    <property type="entry name" value="PDZK1 INTERACTING PROTEIN 1"/>
    <property type="match status" value="1"/>
</dbReference>
<keyword evidence="4 6" id="KW-0472">Membrane</keyword>
<keyword evidence="2 6" id="KW-0812">Transmembrane</keyword>
<evidence type="ECO:0000313" key="7">
    <source>
        <dbReference type="EMBL" id="LAB42772.1"/>
    </source>
</evidence>
<dbReference type="PANTHER" id="PTHR15296">
    <property type="entry name" value="MEMBRANE-ASSOCIATED PROTEIN MAP17"/>
    <property type="match status" value="1"/>
</dbReference>
<reference evidence="7" key="2">
    <citation type="submission" date="2017-11" db="EMBL/GenBank/DDBJ databases">
        <title>Coralsnake Venomics: Analyses of Venom Gland Transcriptomes and Proteomes of Six Brazilian Taxa.</title>
        <authorList>
            <person name="Aird S.D."/>
            <person name="Jorge da Silva N."/>
            <person name="Qiu L."/>
            <person name="Villar-Briones A."/>
            <person name="Aparecida-Saddi V."/>
            <person name="Campos-Telles M.P."/>
            <person name="Grau M."/>
            <person name="Mikheyev A.S."/>
        </authorList>
    </citation>
    <scope>NUCLEOTIDE SEQUENCE</scope>
    <source>
        <tissue evidence="7">Venom_gland</tissue>
    </source>
</reference>
<dbReference type="AlphaFoldDB" id="A0A2D4NAR2"/>
<dbReference type="InterPro" id="IPR031627">
    <property type="entry name" value="PDZK1IP1/SMIM24"/>
</dbReference>
<comment type="subcellular location">
    <subcellularLocation>
        <location evidence="1">Membrane</location>
        <topology evidence="1">Single-pass membrane protein</topology>
    </subcellularLocation>
</comment>
<evidence type="ECO:0000256" key="1">
    <source>
        <dbReference type="ARBA" id="ARBA00004167"/>
    </source>
</evidence>
<protein>
    <recommendedName>
        <fullName evidence="8">PDZK1-interacting protein 1</fullName>
    </recommendedName>
</protein>
<sequence length="122" mass="13874">MEPWLQGVIAVTVFLVLAIIAFIISKLWCQDEKDSEKKDKQASFMNGNTNESIAADFRCEEDPHVYENNFECDTIIGHHTENKFECDTITGHHTENHINEGFQCGTMTECHTESCVDVTTDM</sequence>
<evidence type="ECO:0000256" key="2">
    <source>
        <dbReference type="ARBA" id="ARBA00022692"/>
    </source>
</evidence>
<proteinExistence type="inferred from homology"/>
<evidence type="ECO:0000256" key="6">
    <source>
        <dbReference type="SAM" id="Phobius"/>
    </source>
</evidence>
<evidence type="ECO:0008006" key="8">
    <source>
        <dbReference type="Google" id="ProtNLM"/>
    </source>
</evidence>